<organism evidence="1 2">
    <name type="scientific">Adineta ricciae</name>
    <name type="common">Rotifer</name>
    <dbReference type="NCBI Taxonomy" id="249248"/>
    <lineage>
        <taxon>Eukaryota</taxon>
        <taxon>Metazoa</taxon>
        <taxon>Spiralia</taxon>
        <taxon>Gnathifera</taxon>
        <taxon>Rotifera</taxon>
        <taxon>Eurotatoria</taxon>
        <taxon>Bdelloidea</taxon>
        <taxon>Adinetida</taxon>
        <taxon>Adinetidae</taxon>
        <taxon>Adineta</taxon>
    </lineage>
</organism>
<dbReference type="Proteomes" id="UP000663828">
    <property type="component" value="Unassembled WGS sequence"/>
</dbReference>
<proteinExistence type="predicted"/>
<dbReference type="AlphaFoldDB" id="A0A816GNK7"/>
<protein>
    <submittedName>
        <fullName evidence="1">Uncharacterized protein</fullName>
    </submittedName>
</protein>
<feature type="non-terminal residue" evidence="1">
    <location>
        <position position="52"/>
    </location>
</feature>
<accession>A0A816GNK7</accession>
<name>A0A816GNK7_ADIRI</name>
<evidence type="ECO:0000313" key="1">
    <source>
        <dbReference type="EMBL" id="CAF1676871.1"/>
    </source>
</evidence>
<sequence length="52" mass="6066">MNVKETTLDPSSIQRLIHFVHNLEQKLLTVRSTHEQLQQLMSIATKTHENIL</sequence>
<evidence type="ECO:0000313" key="2">
    <source>
        <dbReference type="Proteomes" id="UP000663828"/>
    </source>
</evidence>
<gene>
    <name evidence="1" type="ORF">XAT740_LOCUS59773</name>
</gene>
<reference evidence="1" key="1">
    <citation type="submission" date="2021-02" db="EMBL/GenBank/DDBJ databases">
        <authorList>
            <person name="Nowell W R."/>
        </authorList>
    </citation>
    <scope>NUCLEOTIDE SEQUENCE</scope>
</reference>
<comment type="caution">
    <text evidence="1">The sequence shown here is derived from an EMBL/GenBank/DDBJ whole genome shotgun (WGS) entry which is preliminary data.</text>
</comment>
<dbReference type="EMBL" id="CAJNOR010014127">
    <property type="protein sequence ID" value="CAF1676871.1"/>
    <property type="molecule type" value="Genomic_DNA"/>
</dbReference>
<keyword evidence="2" id="KW-1185">Reference proteome</keyword>